<evidence type="ECO:0000313" key="6">
    <source>
        <dbReference type="Proteomes" id="UP000253664"/>
    </source>
</evidence>
<proteinExistence type="inferred from homology"/>
<feature type="compositionally biased region" description="Low complexity" evidence="2">
    <location>
        <begin position="407"/>
        <end position="424"/>
    </location>
</feature>
<name>A0A367LKM6_9HYPO</name>
<protein>
    <recommendedName>
        <fullName evidence="7">Acid phosphatase</fullName>
    </recommendedName>
</protein>
<dbReference type="PANTHER" id="PTHR11567">
    <property type="entry name" value="ACID PHOSPHATASE-RELATED"/>
    <property type="match status" value="1"/>
</dbReference>
<dbReference type="Gene3D" id="3.40.50.1240">
    <property type="entry name" value="Phosphoglycerate mutase-like"/>
    <property type="match status" value="1"/>
</dbReference>
<gene>
    <name evidence="5" type="ORF">L249_6734</name>
</gene>
<evidence type="ECO:0000256" key="1">
    <source>
        <dbReference type="ARBA" id="ARBA00005375"/>
    </source>
</evidence>
<keyword evidence="6" id="KW-1185">Reference proteome</keyword>
<dbReference type="STRING" id="1330021.A0A367LKM6"/>
<evidence type="ECO:0000256" key="2">
    <source>
        <dbReference type="SAM" id="MobiDB-lite"/>
    </source>
</evidence>
<evidence type="ECO:0000256" key="4">
    <source>
        <dbReference type="SAM" id="SignalP"/>
    </source>
</evidence>
<dbReference type="PANTHER" id="PTHR11567:SF142">
    <property type="entry name" value="PHOSPHOGLYCERATE MUTASE-LIKE PROTEIN"/>
    <property type="match status" value="1"/>
</dbReference>
<dbReference type="InterPro" id="IPR029033">
    <property type="entry name" value="His_PPase_superfam"/>
</dbReference>
<organism evidence="5 6">
    <name type="scientific">Ophiocordyceps polyrhachis-furcata BCC 54312</name>
    <dbReference type="NCBI Taxonomy" id="1330021"/>
    <lineage>
        <taxon>Eukaryota</taxon>
        <taxon>Fungi</taxon>
        <taxon>Dikarya</taxon>
        <taxon>Ascomycota</taxon>
        <taxon>Pezizomycotina</taxon>
        <taxon>Sordariomycetes</taxon>
        <taxon>Hypocreomycetidae</taxon>
        <taxon>Hypocreales</taxon>
        <taxon>Ophiocordycipitaceae</taxon>
        <taxon>Ophiocordyceps</taxon>
    </lineage>
</organism>
<dbReference type="InterPro" id="IPR000560">
    <property type="entry name" value="His_Pase_clade-2"/>
</dbReference>
<dbReference type="Pfam" id="PF00328">
    <property type="entry name" value="His_Phos_2"/>
    <property type="match status" value="1"/>
</dbReference>
<keyword evidence="3" id="KW-1133">Transmembrane helix</keyword>
<sequence length="483" mass="51596">MELVSLLLLLLLRHVSAAEERVLGVYIFHRHGDRSAKAWKPVNLTALGAVQVHSSGLFYRDRYIDANAPHRLPALSSDEVVASQISVTSPRDPVLQASALTFGQGLYPPQSGAAERLANGSRVVAPLGGYQFLPVDPSTAKTGDRPEDSAWLQGGTGCVNAEVSSNRYLASAEYHGDYDRSLEFYRSLLPVINGTYGEDEANFKNGYSIFDLINVATIHNATIPSSSLLTPSTRARLFQLASTHEWNLAYNVSEPIRAIAGSVLAGQVLDALRAIVDGKPGAPRFNAQFGAYATFMAFFGLARLPAASPDFYGICDYASSMVFELVSKKEAVDKPGPDDISVRFLFANGSAADEPLRPFPLFASDSPLTPWREFASAMGQFAITDTAHWCDVCGKTDGECAEANHRSASSSKSDANSNGSSSSDDAGRISKPVAGVIGALVTLVTIIGLLAAVMLLGGLRLVRKSSLRPDRRQGPDGAIDAKV</sequence>
<dbReference type="Proteomes" id="UP000253664">
    <property type="component" value="Unassembled WGS sequence"/>
</dbReference>
<comment type="caution">
    <text evidence="5">The sequence shown here is derived from an EMBL/GenBank/DDBJ whole genome shotgun (WGS) entry which is preliminary data.</text>
</comment>
<evidence type="ECO:0000313" key="5">
    <source>
        <dbReference type="EMBL" id="RCI14812.1"/>
    </source>
</evidence>
<dbReference type="AlphaFoldDB" id="A0A367LKM6"/>
<feature type="region of interest" description="Disordered" evidence="2">
    <location>
        <begin position="404"/>
        <end position="427"/>
    </location>
</feature>
<dbReference type="EMBL" id="LKCN02000003">
    <property type="protein sequence ID" value="RCI14812.1"/>
    <property type="molecule type" value="Genomic_DNA"/>
</dbReference>
<evidence type="ECO:0000256" key="3">
    <source>
        <dbReference type="SAM" id="Phobius"/>
    </source>
</evidence>
<dbReference type="GO" id="GO:0016791">
    <property type="term" value="F:phosphatase activity"/>
    <property type="evidence" value="ECO:0007669"/>
    <property type="project" value="TreeGrafter"/>
</dbReference>
<keyword evidence="3" id="KW-0812">Transmembrane</keyword>
<accession>A0A367LKM6</accession>
<feature type="transmembrane region" description="Helical" evidence="3">
    <location>
        <begin position="433"/>
        <end position="462"/>
    </location>
</feature>
<keyword evidence="4" id="KW-0732">Signal</keyword>
<reference evidence="5 6" key="1">
    <citation type="journal article" date="2015" name="BMC Genomics">
        <title>Insights from the genome of Ophiocordyceps polyrhachis-furcata to pathogenicity and host specificity in insect fungi.</title>
        <authorList>
            <person name="Wichadakul D."/>
            <person name="Kobmoo N."/>
            <person name="Ingsriswang S."/>
            <person name="Tangphatsornruang S."/>
            <person name="Chantasingh D."/>
            <person name="Luangsa-ard J.J."/>
            <person name="Eurwilaichitr L."/>
        </authorList>
    </citation>
    <scope>NUCLEOTIDE SEQUENCE [LARGE SCALE GENOMIC DNA]</scope>
    <source>
        <strain evidence="5 6">BCC 54312</strain>
    </source>
</reference>
<dbReference type="OrthoDB" id="258392at2759"/>
<evidence type="ECO:0008006" key="7">
    <source>
        <dbReference type="Google" id="ProtNLM"/>
    </source>
</evidence>
<dbReference type="InterPro" id="IPR050645">
    <property type="entry name" value="Histidine_acid_phosphatase"/>
</dbReference>
<keyword evidence="3" id="KW-0472">Membrane</keyword>
<comment type="similarity">
    <text evidence="1">Belongs to the histidine acid phosphatase family.</text>
</comment>
<dbReference type="SUPFAM" id="SSF53254">
    <property type="entry name" value="Phosphoglycerate mutase-like"/>
    <property type="match status" value="1"/>
</dbReference>
<feature type="chain" id="PRO_5016892835" description="Acid phosphatase" evidence="4">
    <location>
        <begin position="18"/>
        <end position="483"/>
    </location>
</feature>
<feature type="signal peptide" evidence="4">
    <location>
        <begin position="1"/>
        <end position="17"/>
    </location>
</feature>